<dbReference type="SUPFAM" id="SSF56954">
    <property type="entry name" value="Outer membrane efflux proteins (OEP)"/>
    <property type="match status" value="1"/>
</dbReference>
<keyword evidence="2" id="KW-0175">Coiled coil</keyword>
<dbReference type="EMBL" id="JASHIF010000007">
    <property type="protein sequence ID" value="MDI9859206.1"/>
    <property type="molecule type" value="Genomic_DNA"/>
</dbReference>
<protein>
    <submittedName>
        <fullName evidence="3">TolC family protein</fullName>
    </submittedName>
</protein>
<evidence type="ECO:0000256" key="1">
    <source>
        <dbReference type="ARBA" id="ARBA00007613"/>
    </source>
</evidence>
<dbReference type="Pfam" id="PF02321">
    <property type="entry name" value="OEP"/>
    <property type="match status" value="2"/>
</dbReference>
<dbReference type="PANTHER" id="PTHR30203:SF23">
    <property type="entry name" value="OUTER MEMBRANE EFFLUX PROTEIN"/>
    <property type="match status" value="1"/>
</dbReference>
<evidence type="ECO:0000313" key="4">
    <source>
        <dbReference type="Proteomes" id="UP001236507"/>
    </source>
</evidence>
<gene>
    <name evidence="3" type="ORF">QM524_08305</name>
</gene>
<dbReference type="PANTHER" id="PTHR30203">
    <property type="entry name" value="OUTER MEMBRANE CATION EFFLUX PROTEIN"/>
    <property type="match status" value="1"/>
</dbReference>
<comment type="similarity">
    <text evidence="1">Belongs to the outer membrane factor (OMF) (TC 1.B.17) family.</text>
</comment>
<comment type="caution">
    <text evidence="3">The sequence shown here is derived from an EMBL/GenBank/DDBJ whole genome shotgun (WGS) entry which is preliminary data.</text>
</comment>
<name>A0ABT6Y6P5_9BACT</name>
<evidence type="ECO:0000313" key="3">
    <source>
        <dbReference type="EMBL" id="MDI9859206.1"/>
    </source>
</evidence>
<dbReference type="Proteomes" id="UP001236507">
    <property type="component" value="Unassembled WGS sequence"/>
</dbReference>
<dbReference type="InterPro" id="IPR003423">
    <property type="entry name" value="OMP_efflux"/>
</dbReference>
<reference evidence="3 4" key="1">
    <citation type="submission" date="2023-05" db="EMBL/GenBank/DDBJ databases">
        <title>Novel species of genus Flectobacillus isolated from stream in China.</title>
        <authorList>
            <person name="Lu H."/>
        </authorList>
    </citation>
    <scope>NUCLEOTIDE SEQUENCE [LARGE SCALE GENOMIC DNA]</scope>
    <source>
        <strain evidence="3 4">KCTC 42575</strain>
    </source>
</reference>
<proteinExistence type="inferred from homology"/>
<dbReference type="Gene3D" id="1.20.1600.10">
    <property type="entry name" value="Outer membrane efflux proteins (OEP)"/>
    <property type="match status" value="1"/>
</dbReference>
<dbReference type="InterPro" id="IPR010131">
    <property type="entry name" value="MdtP/NodT-like"/>
</dbReference>
<evidence type="ECO:0000256" key="2">
    <source>
        <dbReference type="SAM" id="Coils"/>
    </source>
</evidence>
<dbReference type="RefSeq" id="WP_095167471.1">
    <property type="nucleotide sequence ID" value="NZ_JASHIF010000007.1"/>
</dbReference>
<organism evidence="3 4">
    <name type="scientific">Flectobacillus roseus</name>
    <dbReference type="NCBI Taxonomy" id="502259"/>
    <lineage>
        <taxon>Bacteria</taxon>
        <taxon>Pseudomonadati</taxon>
        <taxon>Bacteroidota</taxon>
        <taxon>Cytophagia</taxon>
        <taxon>Cytophagales</taxon>
        <taxon>Flectobacillaceae</taxon>
        <taxon>Flectobacillus</taxon>
    </lineage>
</organism>
<keyword evidence="4" id="KW-1185">Reference proteome</keyword>
<accession>A0ABT6Y6P5</accession>
<feature type="coiled-coil region" evidence="2">
    <location>
        <begin position="143"/>
        <end position="170"/>
    </location>
</feature>
<sequence>MKSYLVWIFGLMCSANVALSQSRDTLRLNVDEAEQQFVKNNLTLLAQKYNIEASKAAIIQAKLLPNPNINYEQGLNTMKTIANDAPIGAFGERTLQIQQLILLAGKRNKQVNVAKINAEITDYQFFEIVRGLTYQLHASFYTIHYLQKTLATYEQEIETLNKLLSAYSDQVARGNVPQKELIRLQSFLVSLETERSNIILEITDNQAVLKVLLSDTSTKTVHPIVDDNALEQKSAAGLQLSELINSATDNRYDRKIQEATVRLASADLALQKAMATPDLTIGYSYDRAGSYLNNYHGLTIAMDLPVFNKNQGNIKIAENTIQANKQNLAQTDVQINNDVLQALLKAQEAERLYKTLDKNYLPSFNKLIDGVVQNYQKRNITLLEFMDFLESYKITVTQINTLQNTRMQTFENLNFVVGKKVL</sequence>